<dbReference type="InParanoid" id="A0A5E4G8I5"/>
<feature type="domain" description="Reverse transcriptase" evidence="1">
    <location>
        <begin position="4"/>
        <end position="88"/>
    </location>
</feature>
<reference evidence="3" key="1">
    <citation type="journal article" date="2020" name="Plant J.">
        <title>Transposons played a major role in the diversification between the closely related almond and peach genomes: results from the almond genome sequence.</title>
        <authorList>
            <person name="Alioto T."/>
            <person name="Alexiou K.G."/>
            <person name="Bardil A."/>
            <person name="Barteri F."/>
            <person name="Castanera R."/>
            <person name="Cruz F."/>
            <person name="Dhingra A."/>
            <person name="Duval H."/>
            <person name="Fernandez I Marti A."/>
            <person name="Frias L."/>
            <person name="Galan B."/>
            <person name="Garcia J.L."/>
            <person name="Howad W."/>
            <person name="Gomez-Garrido J."/>
            <person name="Gut M."/>
            <person name="Julca I."/>
            <person name="Morata J."/>
            <person name="Puigdomenech P."/>
            <person name="Ribeca P."/>
            <person name="Rubio Cabetas M.J."/>
            <person name="Vlasova A."/>
            <person name="Wirthensohn M."/>
            <person name="Garcia-Mas J."/>
            <person name="Gabaldon T."/>
            <person name="Casacuberta J.M."/>
            <person name="Arus P."/>
        </authorList>
    </citation>
    <scope>NUCLEOTIDE SEQUENCE [LARGE SCALE GENOMIC DNA]</scope>
    <source>
        <strain evidence="3">cv. Texas</strain>
    </source>
</reference>
<name>A0A5E4G8I5_PRUDU</name>
<dbReference type="OMA" id="FTSTRCL"/>
<evidence type="ECO:0000313" key="2">
    <source>
        <dbReference type="EMBL" id="VVA35973.1"/>
    </source>
</evidence>
<dbReference type="Proteomes" id="UP000327085">
    <property type="component" value="Chromosome 2"/>
</dbReference>
<dbReference type="Pfam" id="PF00078">
    <property type="entry name" value="RVT_1"/>
    <property type="match status" value="1"/>
</dbReference>
<sequence>MAWKIYLSKAYDRLSWNFIEVVLNEVDLPASLIQLIMEYVSSVTYQVFVNEELTSTFTRSNGIRQGDPLSPYRFVLCIDKLSHLIVEAAGKHIWKPMKAS</sequence>
<dbReference type="AlphaFoldDB" id="A0A5E4G8I5"/>
<dbReference type="PANTHER" id="PTHR31635">
    <property type="entry name" value="REVERSE TRANSCRIPTASE DOMAIN-CONTAINING PROTEIN-RELATED"/>
    <property type="match status" value="1"/>
</dbReference>
<dbReference type="PANTHER" id="PTHR31635:SF196">
    <property type="entry name" value="REVERSE TRANSCRIPTASE DOMAIN-CONTAINING PROTEIN-RELATED"/>
    <property type="match status" value="1"/>
</dbReference>
<dbReference type="EMBL" id="CABIKO010000420">
    <property type="protein sequence ID" value="VVA35973.1"/>
    <property type="molecule type" value="Genomic_DNA"/>
</dbReference>
<proteinExistence type="predicted"/>
<organism evidence="2 3">
    <name type="scientific">Prunus dulcis</name>
    <name type="common">Almond</name>
    <name type="synonym">Amygdalus dulcis</name>
    <dbReference type="NCBI Taxonomy" id="3755"/>
    <lineage>
        <taxon>Eukaryota</taxon>
        <taxon>Viridiplantae</taxon>
        <taxon>Streptophyta</taxon>
        <taxon>Embryophyta</taxon>
        <taxon>Tracheophyta</taxon>
        <taxon>Spermatophyta</taxon>
        <taxon>Magnoliopsida</taxon>
        <taxon>eudicotyledons</taxon>
        <taxon>Gunneridae</taxon>
        <taxon>Pentapetalae</taxon>
        <taxon>rosids</taxon>
        <taxon>fabids</taxon>
        <taxon>Rosales</taxon>
        <taxon>Rosaceae</taxon>
        <taxon>Amygdaloideae</taxon>
        <taxon>Amygdaleae</taxon>
        <taxon>Prunus</taxon>
    </lineage>
</organism>
<protein>
    <submittedName>
        <fullName evidence="2">PREDICTED: reverse mRNAase</fullName>
    </submittedName>
</protein>
<dbReference type="InterPro" id="IPR000477">
    <property type="entry name" value="RT_dom"/>
</dbReference>
<gene>
    <name evidence="2" type="ORF">ALMOND_2B016930</name>
</gene>
<evidence type="ECO:0000259" key="1">
    <source>
        <dbReference type="Pfam" id="PF00078"/>
    </source>
</evidence>
<evidence type="ECO:0000313" key="3">
    <source>
        <dbReference type="Proteomes" id="UP000327085"/>
    </source>
</evidence>
<dbReference type="Gramene" id="VVA35973">
    <property type="protein sequence ID" value="VVA35973"/>
    <property type="gene ID" value="Prudul26B016930"/>
</dbReference>
<accession>A0A5E4G8I5</accession>